<dbReference type="PANTHER" id="PTHR43215">
    <property type="entry name" value="RADIAL SPOKE HEAD 1 HOMOLOG"/>
    <property type="match status" value="1"/>
</dbReference>
<dbReference type="Gene3D" id="2.20.110.10">
    <property type="entry name" value="Histone H3 K4-specific methyltransferase SET7/9 N-terminal domain"/>
    <property type="match status" value="2"/>
</dbReference>
<sequence>MIDLSLSQVDFEDQKLSNLICQYHKRKVTAFCIQQDCHQNDRFACFQCLSSREHSNHQFIDSEDVVSILKQGLPSFKNQIIQNFEQLSKSIVSLFQNKVKNFINQKADTFAQRFERCFSLNISERDQKLSEQLLELYKLIYKQNGNYLLDICQSMGQTLYSSIQKQLETIMKKINDYEFDKELQRFEIENQVIHNLTKEALEAYQKYKNENIFDDLNKENNNDSRLYLVNDRDFYTVSQFNIEGQRHGRTIEIPSQGHYFKGYLSNGLRNGKGLYIYQDGTVYLGIFKNNQKDGSGKLINRDGYIYSGEWKEDQKNGVGEEKFNDDWVFEGFFENNQRNGPGQETNKKLGLVIQAIYEKGEIVNTISQLQIQQQLQQPQ</sequence>
<dbReference type="SMART" id="SM00336">
    <property type="entry name" value="BBOX"/>
    <property type="match status" value="1"/>
</dbReference>
<name>I7M7K9_TETTS</name>
<evidence type="ECO:0000313" key="4">
    <source>
        <dbReference type="Proteomes" id="UP000009168"/>
    </source>
</evidence>
<feature type="domain" description="B box-type" evidence="2">
    <location>
        <begin position="16"/>
        <end position="62"/>
    </location>
</feature>
<keyword evidence="1" id="KW-0677">Repeat</keyword>
<dbReference type="InterPro" id="IPR003409">
    <property type="entry name" value="MORN"/>
</dbReference>
<dbReference type="KEGG" id="tet:TTHERM_00522110"/>
<dbReference type="PANTHER" id="PTHR43215:SF14">
    <property type="entry name" value="RADIAL SPOKE HEAD 1 HOMOLOG"/>
    <property type="match status" value="1"/>
</dbReference>
<protein>
    <submittedName>
        <fullName evidence="3">MORN motif protein</fullName>
    </submittedName>
</protein>
<dbReference type="SUPFAM" id="SSF82185">
    <property type="entry name" value="Histone H3 K4-specific methyltransferase SET7/9 N-terminal domain"/>
    <property type="match status" value="1"/>
</dbReference>
<dbReference type="Proteomes" id="UP000009168">
    <property type="component" value="Unassembled WGS sequence"/>
</dbReference>
<organism evidence="3 4">
    <name type="scientific">Tetrahymena thermophila (strain SB210)</name>
    <dbReference type="NCBI Taxonomy" id="312017"/>
    <lineage>
        <taxon>Eukaryota</taxon>
        <taxon>Sar</taxon>
        <taxon>Alveolata</taxon>
        <taxon>Ciliophora</taxon>
        <taxon>Intramacronucleata</taxon>
        <taxon>Oligohymenophorea</taxon>
        <taxon>Hymenostomatida</taxon>
        <taxon>Tetrahymenina</taxon>
        <taxon>Tetrahymenidae</taxon>
        <taxon>Tetrahymena</taxon>
    </lineage>
</organism>
<evidence type="ECO:0000256" key="1">
    <source>
        <dbReference type="ARBA" id="ARBA00022737"/>
    </source>
</evidence>
<dbReference type="HOGENOM" id="CLU_730558_0_0_1"/>
<dbReference type="Pfam" id="PF02493">
    <property type="entry name" value="MORN"/>
    <property type="match status" value="4"/>
</dbReference>
<dbReference type="GeneID" id="7841531"/>
<accession>I7M7K9</accession>
<dbReference type="GO" id="GO:0008270">
    <property type="term" value="F:zinc ion binding"/>
    <property type="evidence" value="ECO:0007669"/>
    <property type="project" value="InterPro"/>
</dbReference>
<gene>
    <name evidence="3" type="ORF">TTHERM_00522110</name>
</gene>
<evidence type="ECO:0000313" key="3">
    <source>
        <dbReference type="EMBL" id="EAR94144.1"/>
    </source>
</evidence>
<proteinExistence type="predicted"/>
<dbReference type="EMBL" id="GG662717">
    <property type="protein sequence ID" value="EAR94144.1"/>
    <property type="molecule type" value="Genomic_DNA"/>
</dbReference>
<reference evidence="4" key="1">
    <citation type="journal article" date="2006" name="PLoS Biol.">
        <title>Macronuclear genome sequence of the ciliate Tetrahymena thermophila, a model eukaryote.</title>
        <authorList>
            <person name="Eisen J.A."/>
            <person name="Coyne R.S."/>
            <person name="Wu M."/>
            <person name="Wu D."/>
            <person name="Thiagarajan M."/>
            <person name="Wortman J.R."/>
            <person name="Badger J.H."/>
            <person name="Ren Q."/>
            <person name="Amedeo P."/>
            <person name="Jones K.M."/>
            <person name="Tallon L.J."/>
            <person name="Delcher A.L."/>
            <person name="Salzberg S.L."/>
            <person name="Silva J.C."/>
            <person name="Haas B.J."/>
            <person name="Majoros W.H."/>
            <person name="Farzad M."/>
            <person name="Carlton J.M."/>
            <person name="Smith R.K. Jr."/>
            <person name="Garg J."/>
            <person name="Pearlman R.E."/>
            <person name="Karrer K.M."/>
            <person name="Sun L."/>
            <person name="Manning G."/>
            <person name="Elde N.C."/>
            <person name="Turkewitz A.P."/>
            <person name="Asai D.J."/>
            <person name="Wilkes D.E."/>
            <person name="Wang Y."/>
            <person name="Cai H."/>
            <person name="Collins K."/>
            <person name="Stewart B.A."/>
            <person name="Lee S.R."/>
            <person name="Wilamowska K."/>
            <person name="Weinberg Z."/>
            <person name="Ruzzo W.L."/>
            <person name="Wloga D."/>
            <person name="Gaertig J."/>
            <person name="Frankel J."/>
            <person name="Tsao C.-C."/>
            <person name="Gorovsky M.A."/>
            <person name="Keeling P.J."/>
            <person name="Waller R.F."/>
            <person name="Patron N.J."/>
            <person name="Cherry J.M."/>
            <person name="Stover N.A."/>
            <person name="Krieger C.J."/>
            <person name="del Toro C."/>
            <person name="Ryder H.F."/>
            <person name="Williamson S.C."/>
            <person name="Barbeau R.A."/>
            <person name="Hamilton E.P."/>
            <person name="Orias E."/>
        </authorList>
    </citation>
    <scope>NUCLEOTIDE SEQUENCE [LARGE SCALE GENOMIC DNA]</scope>
    <source>
        <strain evidence="4">SB210</strain>
    </source>
</reference>
<dbReference type="Gene3D" id="3.30.160.60">
    <property type="entry name" value="Classic Zinc Finger"/>
    <property type="match status" value="1"/>
</dbReference>
<keyword evidence="4" id="KW-1185">Reference proteome</keyword>
<evidence type="ECO:0000259" key="2">
    <source>
        <dbReference type="SMART" id="SM00336"/>
    </source>
</evidence>
<dbReference type="InterPro" id="IPR000315">
    <property type="entry name" value="Znf_B-box"/>
</dbReference>
<dbReference type="SMART" id="SM00698">
    <property type="entry name" value="MORN"/>
    <property type="match status" value="4"/>
</dbReference>
<dbReference type="eggNOG" id="KOG0231">
    <property type="taxonomic scope" value="Eukaryota"/>
</dbReference>
<dbReference type="RefSeq" id="XP_001014389.1">
    <property type="nucleotide sequence ID" value="XM_001014389.1"/>
</dbReference>
<dbReference type="OrthoDB" id="423343at2759"/>
<dbReference type="STRING" id="312017.I7M7K9"/>
<dbReference type="InParanoid" id="I7M7K9"/>
<dbReference type="SUPFAM" id="SSF57845">
    <property type="entry name" value="B-box zinc-binding domain"/>
    <property type="match status" value="1"/>
</dbReference>
<dbReference type="AlphaFoldDB" id="I7M7K9"/>